<feature type="compositionally biased region" description="Polar residues" evidence="1">
    <location>
        <begin position="1"/>
        <end position="23"/>
    </location>
</feature>
<dbReference type="Proteomes" id="UP000069902">
    <property type="component" value="Chromosome cPNK"/>
</dbReference>
<dbReference type="InParanoid" id="A0A0U5JCG7"/>
<gene>
    <name evidence="2" type="ORF">PNK_1190</name>
</gene>
<dbReference type="EMBL" id="LN879502">
    <property type="protein sequence ID" value="CUI16807.1"/>
    <property type="molecule type" value="Genomic_DNA"/>
</dbReference>
<name>A0A0U5JCG7_9BACT</name>
<evidence type="ECO:0000256" key="1">
    <source>
        <dbReference type="SAM" id="MobiDB-lite"/>
    </source>
</evidence>
<protein>
    <submittedName>
        <fullName evidence="2">Uncharacterized protein</fullName>
    </submittedName>
</protein>
<keyword evidence="3" id="KW-1185">Reference proteome</keyword>
<dbReference type="PATRIC" id="fig|389348.3.peg.1320"/>
<organism evidence="2 3">
    <name type="scientific">Candidatus Protochlamydia naegleriophila</name>
    <dbReference type="NCBI Taxonomy" id="389348"/>
    <lineage>
        <taxon>Bacteria</taxon>
        <taxon>Pseudomonadati</taxon>
        <taxon>Chlamydiota</taxon>
        <taxon>Chlamydiia</taxon>
        <taxon>Parachlamydiales</taxon>
        <taxon>Parachlamydiaceae</taxon>
        <taxon>Candidatus Protochlamydia</taxon>
    </lineage>
</organism>
<evidence type="ECO:0000313" key="2">
    <source>
        <dbReference type="EMBL" id="CUI16807.1"/>
    </source>
</evidence>
<evidence type="ECO:0000313" key="3">
    <source>
        <dbReference type="Proteomes" id="UP000069902"/>
    </source>
</evidence>
<dbReference type="RefSeq" id="WP_059060903.1">
    <property type="nucleotide sequence ID" value="NZ_LN879502.1"/>
</dbReference>
<sequence length="529" mass="60084">MTTVNAIISTVGTTHQQQPSTSRNKNKNKLPPQQELTSGKSQQVASKIELGTQLKTNEELNLKERAFCLSLESEKKFQIAIKNAIFFLNGFVATIKGDNLDYKSDEANLSSEKVAIYKEIQERDHKNYVDTASRTDDLKIAIQMRITALEQAALKANFESALLTQACVGKESNFVTTFLALDYKYGIPYRLSEARQALDARNKKLQCQETDLQTTKEGLNQPSEELQGLNTLLAKTVALKEVVTVYNETFKDERFAALKKQVYFAHLHFLLEFEKEFYEKKNAITQRLEQLNTAIERESLNRDSLLLPVLKFEKLAIEDSATRMKLRLREIAKFLDAYKVNESEKPSEIKIEVLSGEHEQVMNLLKRIASFKENVLRDNVAEVELSIEQRKHLYSNSSHKLATITTTVTEVKQSYEGRVKVLDAQARDYLTAIEKLKSGISQLQEALNKTVDATKERLQWKLETEVKSEVETVQQETQSFFSYFTSWRKASATDVRTVMPPTSLVTNATSTLTSKGMNSDESIGEKTLV</sequence>
<proteinExistence type="predicted"/>
<dbReference type="AlphaFoldDB" id="A0A0U5JCG7"/>
<reference evidence="3" key="1">
    <citation type="submission" date="2015-09" db="EMBL/GenBank/DDBJ databases">
        <authorList>
            <person name="Bertelli C."/>
        </authorList>
    </citation>
    <scope>NUCLEOTIDE SEQUENCE [LARGE SCALE GENOMIC DNA]</scope>
    <source>
        <strain evidence="3">KNic</strain>
    </source>
</reference>
<accession>A0A0U5JCG7</accession>
<feature type="region of interest" description="Disordered" evidence="1">
    <location>
        <begin position="1"/>
        <end position="42"/>
    </location>
</feature>
<dbReference type="KEGG" id="pnl:PNK_1190"/>